<feature type="domain" description="UBA" evidence="1">
    <location>
        <begin position="83"/>
        <end position="123"/>
    </location>
</feature>
<dbReference type="GO" id="GO:2000058">
    <property type="term" value="P:regulation of ubiquitin-dependent protein catabolic process"/>
    <property type="evidence" value="ECO:0007669"/>
    <property type="project" value="TreeGrafter"/>
</dbReference>
<dbReference type="Pfam" id="PF00627">
    <property type="entry name" value="UBA"/>
    <property type="match status" value="1"/>
</dbReference>
<dbReference type="Proteomes" id="UP000291343">
    <property type="component" value="Unassembled WGS sequence"/>
</dbReference>
<dbReference type="InterPro" id="IPR039749">
    <property type="entry name" value="NUB1"/>
</dbReference>
<dbReference type="InParanoid" id="A0A482WQG0"/>
<proteinExistence type="predicted"/>
<dbReference type="PANTHER" id="PTHR12948:SF3">
    <property type="entry name" value="NEDD8 ULTIMATE BUSTER 1"/>
    <property type="match status" value="1"/>
</dbReference>
<evidence type="ECO:0000313" key="3">
    <source>
        <dbReference type="Proteomes" id="UP000291343"/>
    </source>
</evidence>
<protein>
    <recommendedName>
        <fullName evidence="1">UBA domain-containing protein</fullName>
    </recommendedName>
</protein>
<dbReference type="PANTHER" id="PTHR12948">
    <property type="entry name" value="NEDD8 ULTIMATE BUSTER-1 BS4 PROTEIN"/>
    <property type="match status" value="1"/>
</dbReference>
<evidence type="ECO:0000259" key="1">
    <source>
        <dbReference type="PROSITE" id="PS50030"/>
    </source>
</evidence>
<dbReference type="CDD" id="cd14291">
    <property type="entry name" value="UBA1_NUB1_like"/>
    <property type="match status" value="1"/>
</dbReference>
<dbReference type="Gene3D" id="1.10.8.10">
    <property type="entry name" value="DNA helicase RuvA subunit, C-terminal domain"/>
    <property type="match status" value="2"/>
</dbReference>
<dbReference type="STRING" id="195883.A0A482WQG0"/>
<dbReference type="SUPFAM" id="SSF46934">
    <property type="entry name" value="UBA-like"/>
    <property type="match status" value="2"/>
</dbReference>
<dbReference type="AlphaFoldDB" id="A0A482WQG0"/>
<organism evidence="2 3">
    <name type="scientific">Laodelphax striatellus</name>
    <name type="common">Small brown planthopper</name>
    <name type="synonym">Delphax striatella</name>
    <dbReference type="NCBI Taxonomy" id="195883"/>
    <lineage>
        <taxon>Eukaryota</taxon>
        <taxon>Metazoa</taxon>
        <taxon>Ecdysozoa</taxon>
        <taxon>Arthropoda</taxon>
        <taxon>Hexapoda</taxon>
        <taxon>Insecta</taxon>
        <taxon>Pterygota</taxon>
        <taxon>Neoptera</taxon>
        <taxon>Paraneoptera</taxon>
        <taxon>Hemiptera</taxon>
        <taxon>Auchenorrhyncha</taxon>
        <taxon>Fulgoroidea</taxon>
        <taxon>Delphacidae</taxon>
        <taxon>Criomorphinae</taxon>
        <taxon>Laodelphax</taxon>
    </lineage>
</organism>
<dbReference type="InterPro" id="IPR015940">
    <property type="entry name" value="UBA"/>
</dbReference>
<dbReference type="SMART" id="SM00165">
    <property type="entry name" value="UBA"/>
    <property type="match status" value="3"/>
</dbReference>
<evidence type="ECO:0000313" key="2">
    <source>
        <dbReference type="EMBL" id="RZF35260.1"/>
    </source>
</evidence>
<name>A0A482WQG0_LAOST</name>
<dbReference type="OrthoDB" id="434245at2759"/>
<comment type="caution">
    <text evidence="2">The sequence shown here is derived from an EMBL/GenBank/DDBJ whole genome shotgun (WGS) entry which is preliminary data.</text>
</comment>
<keyword evidence="3" id="KW-1185">Reference proteome</keyword>
<sequence length="182" mass="20625">MRTLDTSDLQFQESAFPWGERGALAQGFTATEGRLGLRATRGQVEEAVTYIRNRRQELEAAREKDLMERESRKLGKCVDGKQWVSEHVVSQLVSMGFNREFAIEALRNSNNVIQQAITLINEQPELLRRQLTSTLIQQITELGFLRNMAKLALRNNNFNLERAIEELTANNGCIDGEGSLSQ</sequence>
<dbReference type="SMR" id="A0A482WQG0"/>
<dbReference type="EMBL" id="QKKF02029048">
    <property type="protein sequence ID" value="RZF35260.1"/>
    <property type="molecule type" value="Genomic_DNA"/>
</dbReference>
<dbReference type="PROSITE" id="PS50030">
    <property type="entry name" value="UBA"/>
    <property type="match status" value="2"/>
</dbReference>
<gene>
    <name evidence="2" type="ORF">LSTR_LSTR012479</name>
</gene>
<dbReference type="InterPro" id="IPR009060">
    <property type="entry name" value="UBA-like_sf"/>
</dbReference>
<accession>A0A482WQG0</accession>
<reference evidence="2 3" key="1">
    <citation type="journal article" date="2017" name="Gigascience">
        <title>Genome sequence of the small brown planthopper, Laodelphax striatellus.</title>
        <authorList>
            <person name="Zhu J."/>
            <person name="Jiang F."/>
            <person name="Wang X."/>
            <person name="Yang P."/>
            <person name="Bao Y."/>
            <person name="Zhao W."/>
            <person name="Wang W."/>
            <person name="Lu H."/>
            <person name="Wang Q."/>
            <person name="Cui N."/>
            <person name="Li J."/>
            <person name="Chen X."/>
            <person name="Luo L."/>
            <person name="Yu J."/>
            <person name="Kang L."/>
            <person name="Cui F."/>
        </authorList>
    </citation>
    <scope>NUCLEOTIDE SEQUENCE [LARGE SCALE GENOMIC DNA]</scope>
    <source>
        <strain evidence="2">Lst14</strain>
    </source>
</reference>
<feature type="domain" description="UBA" evidence="1">
    <location>
        <begin position="130"/>
        <end position="170"/>
    </location>
</feature>
<dbReference type="Pfam" id="PF22562">
    <property type="entry name" value="UBA_7"/>
    <property type="match status" value="1"/>
</dbReference>